<protein>
    <submittedName>
        <fullName evidence="9">NAD(P)H-quinone oxidoreductase subunit H</fullName>
        <ecNumber evidence="9">1.6.5.-</ecNumber>
    </submittedName>
</protein>
<dbReference type="Pfam" id="PF00346">
    <property type="entry name" value="Complex1_49kDa"/>
    <property type="match status" value="2"/>
</dbReference>
<feature type="region of interest" description="Disordered" evidence="7">
    <location>
        <begin position="268"/>
        <end position="287"/>
    </location>
</feature>
<dbReference type="RefSeq" id="WP_157738700.1">
    <property type="nucleotide sequence ID" value="NZ_LT906441.1"/>
</dbReference>
<evidence type="ECO:0000256" key="2">
    <source>
        <dbReference type="ARBA" id="ARBA00022448"/>
    </source>
</evidence>
<evidence type="ECO:0000313" key="9">
    <source>
        <dbReference type="EMBL" id="SNV28959.1"/>
    </source>
</evidence>
<keyword evidence="2 6" id="KW-0813">Transport</keyword>
<organism evidence="9 10">
    <name type="scientific">Cutibacterium granulosum</name>
    <dbReference type="NCBI Taxonomy" id="33011"/>
    <lineage>
        <taxon>Bacteria</taxon>
        <taxon>Bacillati</taxon>
        <taxon>Actinomycetota</taxon>
        <taxon>Actinomycetes</taxon>
        <taxon>Propionibacteriales</taxon>
        <taxon>Propionibacteriaceae</taxon>
        <taxon>Cutibacterium</taxon>
    </lineage>
</organism>
<dbReference type="PROSITE" id="PS00535">
    <property type="entry name" value="COMPLEX1_49K"/>
    <property type="match status" value="1"/>
</dbReference>
<reference evidence="9 10" key="1">
    <citation type="submission" date="2017-06" db="EMBL/GenBank/DDBJ databases">
        <authorList>
            <consortium name="Pathogen Informatics"/>
        </authorList>
    </citation>
    <scope>NUCLEOTIDE SEQUENCE [LARGE SCALE GENOMIC DNA]</scope>
    <source>
        <strain evidence="9 10">NCTC11865</strain>
    </source>
</reference>
<dbReference type="KEGG" id="cgrn:4412665_00215"/>
<accession>A0A239W434</accession>
<dbReference type="Proteomes" id="UP000215332">
    <property type="component" value="Chromosome 1"/>
</dbReference>
<evidence type="ECO:0000256" key="1">
    <source>
        <dbReference type="ARBA" id="ARBA00005769"/>
    </source>
</evidence>
<keyword evidence="3" id="KW-0874">Quinone</keyword>
<name>A0A239W434_9ACTN</name>
<proteinExistence type="inferred from homology"/>
<keyword evidence="9" id="KW-0560">Oxidoreductase</keyword>
<evidence type="ECO:0000256" key="3">
    <source>
        <dbReference type="ARBA" id="ARBA00022719"/>
    </source>
</evidence>
<sequence length="423" mass="45940">MGAIHADVSSCKNSRGTADGGSADTPSTRAPHRRVHLDLGPDHPSQAGLVTISCCTCQDPGSQYDDRIAAGRMHIGHLHRGVEKLFEVRDYRQIPMLASRHDWHAPFIGEAGAAMAIEKALGIDAPPRAMHVRTILIEFSRMTSHLAFLSWLPWRVADFSCSGRVHHLLDTAHDLWEGFCGNRIHPMTCRIGGTAHDVTPVFTASLNTWCVHAAALSDELRSLLNGPAGACTRGVAVIPADAVTSFGLSGPVARASGVPMDLRCPNAARRRTSRSETTTSWRAEDSRDAPRHLAYDQVNFPVVDAPTEGDAHSRLSWLCAEVRQSADLVTTLLQSLPDGELATRLPTTLKVPAGRVWSRLEAPWGRAGYLLDSRGTTSPWRLALRTPTFANVQVLEHLLPTLSVEQLEPAVASLGWTLGDLDK</sequence>
<dbReference type="InterPro" id="IPR029014">
    <property type="entry name" value="NiFe-Hase_large"/>
</dbReference>
<dbReference type="Gene3D" id="1.10.645.10">
    <property type="entry name" value="Cytochrome-c3 Hydrogenase, chain B"/>
    <property type="match status" value="1"/>
</dbReference>
<feature type="domain" description="NADH-quinone oxidoreductase subunit D" evidence="8">
    <location>
        <begin position="348"/>
        <end position="423"/>
    </location>
</feature>
<dbReference type="InterPro" id="IPR001135">
    <property type="entry name" value="NADH_Q_OxRdtase_suD"/>
</dbReference>
<dbReference type="AlphaFoldDB" id="A0A239W434"/>
<dbReference type="InterPro" id="IPR022885">
    <property type="entry name" value="NDH1_su_D/H"/>
</dbReference>
<dbReference type="EMBL" id="LT906441">
    <property type="protein sequence ID" value="SNV28959.1"/>
    <property type="molecule type" value="Genomic_DNA"/>
</dbReference>
<evidence type="ECO:0000256" key="5">
    <source>
        <dbReference type="ARBA" id="ARBA00023027"/>
    </source>
</evidence>
<evidence type="ECO:0000256" key="6">
    <source>
        <dbReference type="RuleBase" id="RU003685"/>
    </source>
</evidence>
<dbReference type="PANTHER" id="PTHR11993">
    <property type="entry name" value="NADH-UBIQUINONE OXIDOREDUCTASE 49 KDA SUBUNIT"/>
    <property type="match status" value="1"/>
</dbReference>
<evidence type="ECO:0000256" key="7">
    <source>
        <dbReference type="SAM" id="MobiDB-lite"/>
    </source>
</evidence>
<dbReference type="EC" id="1.6.5.-" evidence="9"/>
<gene>
    <name evidence="9" type="primary">ndhH</name>
    <name evidence="9" type="ORF">SAMEA4412665_00215</name>
</gene>
<dbReference type="GO" id="GO:0048038">
    <property type="term" value="F:quinone binding"/>
    <property type="evidence" value="ECO:0007669"/>
    <property type="project" value="UniProtKB-KW"/>
</dbReference>
<dbReference type="InterPro" id="IPR014029">
    <property type="entry name" value="NADH_UbQ_OxRdtase_49kDa_CS"/>
</dbReference>
<feature type="domain" description="NADH-quinone oxidoreductase subunit D" evidence="8">
    <location>
        <begin position="172"/>
        <end position="263"/>
    </location>
</feature>
<dbReference type="eggNOG" id="COG0649">
    <property type="taxonomic scope" value="Bacteria"/>
</dbReference>
<dbReference type="SUPFAM" id="SSF56762">
    <property type="entry name" value="HydB/Nqo4-like"/>
    <property type="match status" value="1"/>
</dbReference>
<evidence type="ECO:0000259" key="8">
    <source>
        <dbReference type="Pfam" id="PF00346"/>
    </source>
</evidence>
<keyword evidence="4 6" id="KW-1278">Translocase</keyword>
<keyword evidence="5 6" id="KW-0520">NAD</keyword>
<evidence type="ECO:0000313" key="10">
    <source>
        <dbReference type="Proteomes" id="UP000215332"/>
    </source>
</evidence>
<evidence type="ECO:0000256" key="4">
    <source>
        <dbReference type="ARBA" id="ARBA00022967"/>
    </source>
</evidence>
<feature type="region of interest" description="Disordered" evidence="7">
    <location>
        <begin position="1"/>
        <end position="35"/>
    </location>
</feature>
<dbReference type="GO" id="GO:0051287">
    <property type="term" value="F:NAD binding"/>
    <property type="evidence" value="ECO:0007669"/>
    <property type="project" value="InterPro"/>
</dbReference>
<comment type="similarity">
    <text evidence="1 6">Belongs to the complex I 49 kDa subunit family.</text>
</comment>
<dbReference type="PANTHER" id="PTHR11993:SF10">
    <property type="entry name" value="NADH DEHYDROGENASE [UBIQUINONE] IRON-SULFUR PROTEIN 2, MITOCHONDRIAL"/>
    <property type="match status" value="1"/>
</dbReference>
<dbReference type="GO" id="GO:0016651">
    <property type="term" value="F:oxidoreductase activity, acting on NAD(P)H"/>
    <property type="evidence" value="ECO:0007669"/>
    <property type="project" value="InterPro"/>
</dbReference>